<dbReference type="AlphaFoldDB" id="A0A915IVZ9"/>
<evidence type="ECO:0000313" key="1">
    <source>
        <dbReference type="Proteomes" id="UP000887565"/>
    </source>
</evidence>
<protein>
    <submittedName>
        <fullName evidence="2">Uncharacterized protein</fullName>
    </submittedName>
</protein>
<name>A0A915IVZ9_ROMCU</name>
<evidence type="ECO:0000313" key="2">
    <source>
        <dbReference type="WBParaSite" id="nRc.2.0.1.t17997-RA"/>
    </source>
</evidence>
<sequence>MGSNIKDSPNLPGSCYMSNFHLESPRLDPPFVMLYFPFQPWYWDDLFPLFGS</sequence>
<dbReference type="Proteomes" id="UP000887565">
    <property type="component" value="Unplaced"/>
</dbReference>
<accession>A0A915IVZ9</accession>
<reference evidence="2" key="1">
    <citation type="submission" date="2022-11" db="UniProtKB">
        <authorList>
            <consortium name="WormBaseParasite"/>
        </authorList>
    </citation>
    <scope>IDENTIFICATION</scope>
</reference>
<keyword evidence="1" id="KW-1185">Reference proteome</keyword>
<organism evidence="1 2">
    <name type="scientific">Romanomermis culicivorax</name>
    <name type="common">Nematode worm</name>
    <dbReference type="NCBI Taxonomy" id="13658"/>
    <lineage>
        <taxon>Eukaryota</taxon>
        <taxon>Metazoa</taxon>
        <taxon>Ecdysozoa</taxon>
        <taxon>Nematoda</taxon>
        <taxon>Enoplea</taxon>
        <taxon>Dorylaimia</taxon>
        <taxon>Mermithida</taxon>
        <taxon>Mermithoidea</taxon>
        <taxon>Mermithidae</taxon>
        <taxon>Romanomermis</taxon>
    </lineage>
</organism>
<dbReference type="WBParaSite" id="nRc.2.0.1.t17997-RA">
    <property type="protein sequence ID" value="nRc.2.0.1.t17997-RA"/>
    <property type="gene ID" value="nRc.2.0.1.g17997"/>
</dbReference>
<proteinExistence type="predicted"/>